<dbReference type="GO" id="GO:0071592">
    <property type="term" value="P:nicotinic acid riboside biosynthetic process"/>
    <property type="evidence" value="ECO:0007669"/>
    <property type="project" value="TreeGrafter"/>
</dbReference>
<evidence type="ECO:0000256" key="6">
    <source>
        <dbReference type="ARBA" id="ARBA00022723"/>
    </source>
</evidence>
<keyword evidence="7" id="KW-0547">Nucleotide-binding</keyword>
<dbReference type="EMBL" id="JRES01001639">
    <property type="protein sequence ID" value="KNC21314.1"/>
    <property type="molecule type" value="Genomic_DNA"/>
</dbReference>
<dbReference type="AlphaFoldDB" id="A0A0L0BQ24"/>
<dbReference type="PANTHER" id="PTHR28213:SF1">
    <property type="entry name" value="IMP-SPECIFIC 5'-NUCLEOTIDASE 1"/>
    <property type="match status" value="1"/>
</dbReference>
<gene>
    <name evidence="13" type="ORF">FF38_01257</name>
</gene>
<protein>
    <recommendedName>
        <fullName evidence="5">IMP-specific 5'-nucleotidase 1</fullName>
        <ecNumber evidence="4">3.1.3.99</ecNumber>
    </recommendedName>
</protein>
<keyword evidence="10" id="KW-0460">Magnesium</keyword>
<keyword evidence="6" id="KW-0479">Metal-binding</keyword>
<evidence type="ECO:0000256" key="11">
    <source>
        <dbReference type="ARBA" id="ARBA00023080"/>
    </source>
</evidence>
<organism evidence="13 14">
    <name type="scientific">Lucilia cuprina</name>
    <name type="common">Green bottle fly</name>
    <name type="synonym">Australian sheep blowfly</name>
    <dbReference type="NCBI Taxonomy" id="7375"/>
    <lineage>
        <taxon>Eukaryota</taxon>
        <taxon>Metazoa</taxon>
        <taxon>Ecdysozoa</taxon>
        <taxon>Arthropoda</taxon>
        <taxon>Hexapoda</taxon>
        <taxon>Insecta</taxon>
        <taxon>Pterygota</taxon>
        <taxon>Neoptera</taxon>
        <taxon>Endopterygota</taxon>
        <taxon>Diptera</taxon>
        <taxon>Brachycera</taxon>
        <taxon>Muscomorpha</taxon>
        <taxon>Oestroidea</taxon>
        <taxon>Calliphoridae</taxon>
        <taxon>Luciliinae</taxon>
        <taxon>Lucilia</taxon>
    </lineage>
</organism>
<evidence type="ECO:0000256" key="9">
    <source>
        <dbReference type="ARBA" id="ARBA00022840"/>
    </source>
</evidence>
<evidence type="ECO:0000256" key="12">
    <source>
        <dbReference type="ARBA" id="ARBA00047413"/>
    </source>
</evidence>
<evidence type="ECO:0000256" key="8">
    <source>
        <dbReference type="ARBA" id="ARBA00022801"/>
    </source>
</evidence>
<sequence>MYPLSLVNLPLNKSNLIPPVFINTYLFSYSSSSGELNRGLEKVSEIIRKDRSVGIVPLPDKHIPREDLEEIVLNVSNILQYSDCAARIYFCAFNGGSDVWVDIGDKRYGVLSLQKYLGDIKNMQTLHVGDQFASIGANDFKARLVASTIWVCCPRETSDMLEEFFGYLDEHKLNRISLLTR</sequence>
<comment type="subunit">
    <text evidence="3">Homotetramer.</text>
</comment>
<evidence type="ECO:0000256" key="10">
    <source>
        <dbReference type="ARBA" id="ARBA00022842"/>
    </source>
</evidence>
<comment type="caution">
    <text evidence="13">The sequence shown here is derived from an EMBL/GenBank/DDBJ whole genome shotgun (WGS) entry which is preliminary data.</text>
</comment>
<evidence type="ECO:0000256" key="3">
    <source>
        <dbReference type="ARBA" id="ARBA00011881"/>
    </source>
</evidence>
<dbReference type="PANTHER" id="PTHR28213">
    <property type="entry name" value="IMP-SPECIFIC 5'-NUCLEOTIDASE 1"/>
    <property type="match status" value="1"/>
</dbReference>
<dbReference type="InterPro" id="IPR009453">
    <property type="entry name" value="ISN1"/>
</dbReference>
<accession>A0A0L0BQ24</accession>
<dbReference type="Pfam" id="PF06437">
    <property type="entry name" value="ISN1"/>
    <property type="match status" value="1"/>
</dbReference>
<name>A0A0L0BQ24_LUCCU</name>
<reference evidence="13 14" key="1">
    <citation type="journal article" date="2015" name="Nat. Commun.">
        <title>Lucilia cuprina genome unlocks parasitic fly biology to underpin future interventions.</title>
        <authorList>
            <person name="Anstead C.A."/>
            <person name="Korhonen P.K."/>
            <person name="Young N.D."/>
            <person name="Hall R.S."/>
            <person name="Jex A.R."/>
            <person name="Murali S.C."/>
            <person name="Hughes D.S."/>
            <person name="Lee S.F."/>
            <person name="Perry T."/>
            <person name="Stroehlein A.J."/>
            <person name="Ansell B.R."/>
            <person name="Breugelmans B."/>
            <person name="Hofmann A."/>
            <person name="Qu J."/>
            <person name="Dugan S."/>
            <person name="Lee S.L."/>
            <person name="Chao H."/>
            <person name="Dinh H."/>
            <person name="Han Y."/>
            <person name="Doddapaneni H.V."/>
            <person name="Worley K.C."/>
            <person name="Muzny D.M."/>
            <person name="Ioannidis P."/>
            <person name="Waterhouse R.M."/>
            <person name="Zdobnov E.M."/>
            <person name="James P.J."/>
            <person name="Bagnall N.H."/>
            <person name="Kotze A.C."/>
            <person name="Gibbs R.A."/>
            <person name="Richards S."/>
            <person name="Batterham P."/>
            <person name="Gasser R.B."/>
        </authorList>
    </citation>
    <scope>NUCLEOTIDE SEQUENCE [LARGE SCALE GENOMIC DNA]</scope>
    <source>
        <strain evidence="13 14">LS</strain>
        <tissue evidence="13">Full body</tissue>
    </source>
</reference>
<dbReference type="EC" id="3.1.3.99" evidence="4"/>
<evidence type="ECO:0000256" key="7">
    <source>
        <dbReference type="ARBA" id="ARBA00022741"/>
    </source>
</evidence>
<proteinExistence type="inferred from homology"/>
<evidence type="ECO:0000256" key="5">
    <source>
        <dbReference type="ARBA" id="ARBA00015544"/>
    </source>
</evidence>
<dbReference type="GO" id="GO:0006190">
    <property type="term" value="P:inosine salvage"/>
    <property type="evidence" value="ECO:0007669"/>
    <property type="project" value="InterPro"/>
</dbReference>
<dbReference type="Proteomes" id="UP000037069">
    <property type="component" value="Unassembled WGS sequence"/>
</dbReference>
<dbReference type="GO" id="GO:0009117">
    <property type="term" value="P:nucleotide metabolic process"/>
    <property type="evidence" value="ECO:0007669"/>
    <property type="project" value="UniProtKB-KW"/>
</dbReference>
<keyword evidence="14" id="KW-1185">Reference proteome</keyword>
<dbReference type="GO" id="GO:0005524">
    <property type="term" value="F:ATP binding"/>
    <property type="evidence" value="ECO:0007669"/>
    <property type="project" value="UniProtKB-KW"/>
</dbReference>
<evidence type="ECO:0000256" key="1">
    <source>
        <dbReference type="ARBA" id="ARBA00001946"/>
    </source>
</evidence>
<evidence type="ECO:0000256" key="2">
    <source>
        <dbReference type="ARBA" id="ARBA00005307"/>
    </source>
</evidence>
<comment type="catalytic activity">
    <reaction evidence="12">
        <text>IMP + H2O = inosine + phosphate</text>
        <dbReference type="Rhea" id="RHEA:27718"/>
        <dbReference type="ChEBI" id="CHEBI:15377"/>
        <dbReference type="ChEBI" id="CHEBI:17596"/>
        <dbReference type="ChEBI" id="CHEBI:43474"/>
        <dbReference type="ChEBI" id="CHEBI:58053"/>
        <dbReference type="EC" id="3.1.3.99"/>
    </reaction>
</comment>
<comment type="similarity">
    <text evidence="2">Belongs to the ISN1 family.</text>
</comment>
<keyword evidence="9" id="KW-0067">ATP-binding</keyword>
<keyword evidence="11" id="KW-0546">Nucleotide metabolism</keyword>
<evidence type="ECO:0000313" key="14">
    <source>
        <dbReference type="Proteomes" id="UP000037069"/>
    </source>
</evidence>
<dbReference type="GO" id="GO:0000287">
    <property type="term" value="F:magnesium ion binding"/>
    <property type="evidence" value="ECO:0007669"/>
    <property type="project" value="InterPro"/>
</dbReference>
<evidence type="ECO:0000256" key="4">
    <source>
        <dbReference type="ARBA" id="ARBA00012894"/>
    </source>
</evidence>
<evidence type="ECO:0000313" key="13">
    <source>
        <dbReference type="EMBL" id="KNC21314.1"/>
    </source>
</evidence>
<comment type="cofactor">
    <cofactor evidence="1">
        <name>Mg(2+)</name>
        <dbReference type="ChEBI" id="CHEBI:18420"/>
    </cofactor>
</comment>
<dbReference type="GO" id="GO:0008253">
    <property type="term" value="F:5'-nucleotidase activity"/>
    <property type="evidence" value="ECO:0007669"/>
    <property type="project" value="InterPro"/>
</dbReference>
<keyword evidence="8" id="KW-0378">Hydrolase</keyword>
<dbReference type="STRING" id="7375.A0A0L0BQ24"/>
<dbReference type="GO" id="GO:0071590">
    <property type="term" value="P:nicotinamide riboside biosynthetic process"/>
    <property type="evidence" value="ECO:0007669"/>
    <property type="project" value="TreeGrafter"/>
</dbReference>